<dbReference type="PROSITE" id="PS50244">
    <property type="entry name" value="S5A_REDUCTASE"/>
    <property type="match status" value="1"/>
</dbReference>
<feature type="transmembrane region" description="Helical" evidence="1">
    <location>
        <begin position="35"/>
        <end position="55"/>
    </location>
</feature>
<dbReference type="Proteomes" id="UP000294850">
    <property type="component" value="Unassembled WGS sequence"/>
</dbReference>
<organism evidence="2 3">
    <name type="scientific">Dyadobacter psychrotolerans</name>
    <dbReference type="NCBI Taxonomy" id="2541721"/>
    <lineage>
        <taxon>Bacteria</taxon>
        <taxon>Pseudomonadati</taxon>
        <taxon>Bacteroidota</taxon>
        <taxon>Cytophagia</taxon>
        <taxon>Cytophagales</taxon>
        <taxon>Spirosomataceae</taxon>
        <taxon>Dyadobacter</taxon>
    </lineage>
</organism>
<dbReference type="AlphaFoldDB" id="A0A4R5E139"/>
<dbReference type="Gene3D" id="1.20.120.1630">
    <property type="match status" value="1"/>
</dbReference>
<dbReference type="OrthoDB" id="9779233at2"/>
<feature type="transmembrane region" description="Helical" evidence="1">
    <location>
        <begin position="110"/>
        <end position="133"/>
    </location>
</feature>
<dbReference type="PANTHER" id="PTHR32251">
    <property type="entry name" value="3-OXO-5-ALPHA-STEROID 4-DEHYDROGENASE"/>
    <property type="match status" value="1"/>
</dbReference>
<proteinExistence type="predicted"/>
<evidence type="ECO:0000256" key="1">
    <source>
        <dbReference type="SAM" id="Phobius"/>
    </source>
</evidence>
<dbReference type="PANTHER" id="PTHR32251:SF17">
    <property type="entry name" value="STEROID 5-ALPHA REDUCTASE C-TERMINAL DOMAIN-CONTAINING PROTEIN"/>
    <property type="match status" value="1"/>
</dbReference>
<keyword evidence="1" id="KW-0812">Transmembrane</keyword>
<name>A0A4R5E139_9BACT</name>
<dbReference type="EMBL" id="SMFL01000002">
    <property type="protein sequence ID" value="TDE17615.1"/>
    <property type="molecule type" value="Genomic_DNA"/>
</dbReference>
<accession>A0A4R5E139</accession>
<keyword evidence="1" id="KW-1133">Transmembrane helix</keyword>
<protein>
    <submittedName>
        <fullName evidence="2">DUF1295 domain-containing protein</fullName>
    </submittedName>
</protein>
<feature type="transmembrane region" description="Helical" evidence="1">
    <location>
        <begin position="191"/>
        <end position="207"/>
    </location>
</feature>
<feature type="transmembrane region" description="Helical" evidence="1">
    <location>
        <begin position="139"/>
        <end position="160"/>
    </location>
</feature>
<dbReference type="RefSeq" id="WP_131957481.1">
    <property type="nucleotide sequence ID" value="NZ_SMFL01000002.1"/>
</dbReference>
<reference evidence="2 3" key="1">
    <citation type="submission" date="2019-03" db="EMBL/GenBank/DDBJ databases">
        <title>Dyadobacter AR-3-6 sp. nov., isolated from arctic soil.</title>
        <authorList>
            <person name="Chaudhary D.K."/>
        </authorList>
    </citation>
    <scope>NUCLEOTIDE SEQUENCE [LARGE SCALE GENOMIC DNA]</scope>
    <source>
        <strain evidence="2 3">AR-3-6</strain>
    </source>
</reference>
<keyword evidence="3" id="KW-1185">Reference proteome</keyword>
<evidence type="ECO:0000313" key="2">
    <source>
        <dbReference type="EMBL" id="TDE17615.1"/>
    </source>
</evidence>
<comment type="caution">
    <text evidence="2">The sequence shown here is derived from an EMBL/GenBank/DDBJ whole genome shotgun (WGS) entry which is preliminary data.</text>
</comment>
<sequence>MIEALVLPVTISIIACCLIMAAVWFWAYKIKNGGVVDIFWSLNFPVIVLIILFTSEGWRERTWVICAMVVVWGVRLGVHLGKRVIGHIDEEEGRYAQLREDWAPNANRNLFWFFQAQGFSNVLLSLPFFIISANENKGFSAFEYTGFVLWLIALSCEALADNQLNRFKMDPSNEGKVCNVGLWKHSRHPNYFFEWLIWMSFAIFALGSPYGYLAIISPAIILDLLLNVTGIPTTEKQAVRSKGELYKEYQRTTSAFIPWFKKK</sequence>
<dbReference type="Pfam" id="PF06966">
    <property type="entry name" value="DUF1295"/>
    <property type="match status" value="1"/>
</dbReference>
<keyword evidence="1" id="KW-0472">Membrane</keyword>
<feature type="transmembrane region" description="Helical" evidence="1">
    <location>
        <begin position="6"/>
        <end position="28"/>
    </location>
</feature>
<evidence type="ECO:0000313" key="3">
    <source>
        <dbReference type="Proteomes" id="UP000294850"/>
    </source>
</evidence>
<dbReference type="GO" id="GO:0016020">
    <property type="term" value="C:membrane"/>
    <property type="evidence" value="ECO:0007669"/>
    <property type="project" value="TreeGrafter"/>
</dbReference>
<dbReference type="InterPro" id="IPR010721">
    <property type="entry name" value="UstE-like"/>
</dbReference>
<gene>
    <name evidence="2" type="ORF">E0F88_06920</name>
</gene>